<dbReference type="Proteomes" id="UP000596660">
    <property type="component" value="Unplaced"/>
</dbReference>
<feature type="region of interest" description="Disordered" evidence="2">
    <location>
        <begin position="42"/>
        <end position="102"/>
    </location>
</feature>
<keyword evidence="4" id="KW-1185">Reference proteome</keyword>
<keyword evidence="1" id="KW-0175">Coiled coil</keyword>
<proteinExistence type="predicted"/>
<dbReference type="Gramene" id="AUR62031631-RA">
    <property type="protein sequence ID" value="AUR62031631-RA:cds"/>
    <property type="gene ID" value="AUR62031631"/>
</dbReference>
<protein>
    <submittedName>
        <fullName evidence="3">Uncharacterized protein</fullName>
    </submittedName>
</protein>
<dbReference type="EnsemblPlants" id="AUR62031631-RA">
    <property type="protein sequence ID" value="AUR62031631-RA:cds"/>
    <property type="gene ID" value="AUR62031631"/>
</dbReference>
<name>A0A803ML19_CHEQI</name>
<evidence type="ECO:0000313" key="3">
    <source>
        <dbReference type="EnsemblPlants" id="AUR62031631-RA:cds"/>
    </source>
</evidence>
<accession>A0A803ML19</accession>
<feature type="compositionally biased region" description="Polar residues" evidence="2">
    <location>
        <begin position="57"/>
        <end position="69"/>
    </location>
</feature>
<feature type="coiled-coil region" evidence="1">
    <location>
        <begin position="296"/>
        <end position="330"/>
    </location>
</feature>
<sequence length="336" mass="38095">VLAPCLSLNWRDLITREFRPWWSKVIVSDLRDKIDILCSSTEANPNESRKSQEHASDTNAPQPKTNDGSKSNHDTFPKQGNSKPMIARDVSQGNSSNDRVSGVNYKHKRKNFPVVPTDIPLDDQDFKSVVADFLEYEPILPAPRPTAGKGMGIRTTADRVHDNSPNLLKKALTVGLQSPTQSQRSIDGPHSLELASKALRFNMQLWMTVQLHLSIGAQYLEMLQASPYLEVPKRFEEASMVYRGIQNLKGDPTPLNRKVESYVCSVKSYFYLEEVAVKRKKSEQVERDILAQLEVLKQMESNLADKQKRHEQLKNQDALVIKRVEDLEAELTRACK</sequence>
<evidence type="ECO:0000256" key="2">
    <source>
        <dbReference type="SAM" id="MobiDB-lite"/>
    </source>
</evidence>
<organism evidence="3 4">
    <name type="scientific">Chenopodium quinoa</name>
    <name type="common">Quinoa</name>
    <dbReference type="NCBI Taxonomy" id="63459"/>
    <lineage>
        <taxon>Eukaryota</taxon>
        <taxon>Viridiplantae</taxon>
        <taxon>Streptophyta</taxon>
        <taxon>Embryophyta</taxon>
        <taxon>Tracheophyta</taxon>
        <taxon>Spermatophyta</taxon>
        <taxon>Magnoliopsida</taxon>
        <taxon>eudicotyledons</taxon>
        <taxon>Gunneridae</taxon>
        <taxon>Pentapetalae</taxon>
        <taxon>Caryophyllales</taxon>
        <taxon>Chenopodiaceae</taxon>
        <taxon>Chenopodioideae</taxon>
        <taxon>Atripliceae</taxon>
        <taxon>Chenopodium</taxon>
    </lineage>
</organism>
<evidence type="ECO:0000256" key="1">
    <source>
        <dbReference type="SAM" id="Coils"/>
    </source>
</evidence>
<dbReference type="AlphaFoldDB" id="A0A803ML19"/>
<reference evidence="3" key="2">
    <citation type="submission" date="2021-03" db="UniProtKB">
        <authorList>
            <consortium name="EnsemblPlants"/>
        </authorList>
    </citation>
    <scope>IDENTIFICATION</scope>
</reference>
<reference evidence="3" key="1">
    <citation type="journal article" date="2017" name="Nature">
        <title>The genome of Chenopodium quinoa.</title>
        <authorList>
            <person name="Jarvis D.E."/>
            <person name="Ho Y.S."/>
            <person name="Lightfoot D.J."/>
            <person name="Schmoeckel S.M."/>
            <person name="Li B."/>
            <person name="Borm T.J.A."/>
            <person name="Ohyanagi H."/>
            <person name="Mineta K."/>
            <person name="Michell C.T."/>
            <person name="Saber N."/>
            <person name="Kharbatia N.M."/>
            <person name="Rupper R.R."/>
            <person name="Sharp A.R."/>
            <person name="Dally N."/>
            <person name="Boughton B.A."/>
            <person name="Woo Y.H."/>
            <person name="Gao G."/>
            <person name="Schijlen E.G.W.M."/>
            <person name="Guo X."/>
            <person name="Momin A.A."/>
            <person name="Negrao S."/>
            <person name="Al-Babili S."/>
            <person name="Gehring C."/>
            <person name="Roessner U."/>
            <person name="Jung C."/>
            <person name="Murphy K."/>
            <person name="Arold S.T."/>
            <person name="Gojobori T."/>
            <person name="van der Linden C.G."/>
            <person name="van Loo E.N."/>
            <person name="Jellen E.N."/>
            <person name="Maughan P.J."/>
            <person name="Tester M."/>
        </authorList>
    </citation>
    <scope>NUCLEOTIDE SEQUENCE [LARGE SCALE GENOMIC DNA]</scope>
    <source>
        <strain evidence="3">cv. PI 614886</strain>
    </source>
</reference>
<feature type="compositionally biased region" description="Basic and acidic residues" evidence="2">
    <location>
        <begin position="47"/>
        <end position="56"/>
    </location>
</feature>
<evidence type="ECO:0000313" key="4">
    <source>
        <dbReference type="Proteomes" id="UP000596660"/>
    </source>
</evidence>